<dbReference type="Pfam" id="PF00132">
    <property type="entry name" value="Hexapep"/>
    <property type="match status" value="1"/>
</dbReference>
<dbReference type="OrthoDB" id="9814490at2"/>
<dbReference type="CDD" id="cd04647">
    <property type="entry name" value="LbH_MAT_like"/>
    <property type="match status" value="1"/>
</dbReference>
<dbReference type="STRING" id="1121955.SAMN02745146_3722"/>
<protein>
    <submittedName>
        <fullName evidence="1">Transferase hexapeptide (Six repeat-containing protein)</fullName>
    </submittedName>
</protein>
<keyword evidence="2" id="KW-1185">Reference proteome</keyword>
<name>A0A1M6LDS6_9BACT</name>
<accession>A0A1M6LDS6</accession>
<dbReference type="InterPro" id="IPR001451">
    <property type="entry name" value="Hexapep"/>
</dbReference>
<dbReference type="AlphaFoldDB" id="A0A1M6LDS6"/>
<gene>
    <name evidence="1" type="ORF">SAMN02745146_3722</name>
</gene>
<dbReference type="SUPFAM" id="SSF51161">
    <property type="entry name" value="Trimeric LpxA-like enzymes"/>
    <property type="match status" value="1"/>
</dbReference>
<dbReference type="InterPro" id="IPR051159">
    <property type="entry name" value="Hexapeptide_acetyltransf"/>
</dbReference>
<reference evidence="1 2" key="1">
    <citation type="submission" date="2016-11" db="EMBL/GenBank/DDBJ databases">
        <authorList>
            <person name="Jaros S."/>
            <person name="Januszkiewicz K."/>
            <person name="Wedrychowicz H."/>
        </authorList>
    </citation>
    <scope>NUCLEOTIDE SEQUENCE [LARGE SCALE GENOMIC DNA]</scope>
    <source>
        <strain evidence="1 2">DSM 21074</strain>
    </source>
</reference>
<evidence type="ECO:0000313" key="2">
    <source>
        <dbReference type="Proteomes" id="UP000184418"/>
    </source>
</evidence>
<proteinExistence type="predicted"/>
<sequence length="187" mass="20309">MQLRQQVKKWLTRTLGLRAEMPLSFYALDVLFRRLLRQNAGVRWAVHHTSTIRSPHRLVVGQGCFPGDSPGVYINADNGIHIGDFTNLGPQVGLISANHDAVNNVGHVAAAPLRIGRFCWLGMGAVVLPGVELGDFTIVGAGAVVTRSFPAGHCVVAGNPARLLKHLNQDECHAQAQRRYEQHAAGQ</sequence>
<dbReference type="PANTHER" id="PTHR23416">
    <property type="entry name" value="SIALIC ACID SYNTHASE-RELATED"/>
    <property type="match status" value="1"/>
</dbReference>
<dbReference type="InterPro" id="IPR011004">
    <property type="entry name" value="Trimer_LpxA-like_sf"/>
</dbReference>
<dbReference type="Gene3D" id="2.160.10.10">
    <property type="entry name" value="Hexapeptide repeat proteins"/>
    <property type="match status" value="1"/>
</dbReference>
<dbReference type="RefSeq" id="WP_084539142.1">
    <property type="nucleotide sequence ID" value="NZ_FQYN01000009.1"/>
</dbReference>
<organism evidence="1 2">
    <name type="scientific">Hymenobacter daecheongensis DSM 21074</name>
    <dbReference type="NCBI Taxonomy" id="1121955"/>
    <lineage>
        <taxon>Bacteria</taxon>
        <taxon>Pseudomonadati</taxon>
        <taxon>Bacteroidota</taxon>
        <taxon>Cytophagia</taxon>
        <taxon>Cytophagales</taxon>
        <taxon>Hymenobacteraceae</taxon>
        <taxon>Hymenobacter</taxon>
    </lineage>
</organism>
<evidence type="ECO:0000313" key="1">
    <source>
        <dbReference type="EMBL" id="SHJ69235.1"/>
    </source>
</evidence>
<dbReference type="Proteomes" id="UP000184418">
    <property type="component" value="Unassembled WGS sequence"/>
</dbReference>
<dbReference type="GO" id="GO:0016740">
    <property type="term" value="F:transferase activity"/>
    <property type="evidence" value="ECO:0007669"/>
    <property type="project" value="UniProtKB-KW"/>
</dbReference>
<keyword evidence="1" id="KW-0808">Transferase</keyword>
<dbReference type="EMBL" id="FQYN01000009">
    <property type="protein sequence ID" value="SHJ69235.1"/>
    <property type="molecule type" value="Genomic_DNA"/>
</dbReference>